<organism evidence="3 4">
    <name type="scientific">Leptolyngbya boryana NIES-2135</name>
    <dbReference type="NCBI Taxonomy" id="1973484"/>
    <lineage>
        <taxon>Bacteria</taxon>
        <taxon>Bacillati</taxon>
        <taxon>Cyanobacteriota</taxon>
        <taxon>Cyanophyceae</taxon>
        <taxon>Leptolyngbyales</taxon>
        <taxon>Leptolyngbyaceae</taxon>
        <taxon>Leptolyngbya group</taxon>
        <taxon>Leptolyngbya</taxon>
    </lineage>
</organism>
<dbReference type="EMBL" id="AP018205">
    <property type="protein sequence ID" value="BAY59731.1"/>
    <property type="molecule type" value="Genomic_DNA"/>
</dbReference>
<dbReference type="InterPro" id="IPR003115">
    <property type="entry name" value="ParB_N"/>
</dbReference>
<feature type="coiled-coil region" evidence="1">
    <location>
        <begin position="15"/>
        <end position="69"/>
    </location>
</feature>
<sequence length="423" mass="47952">MPKPQAIKPSAMFADANQSQQISRLKGRVEELETEIAELKSSGSSSQEKAELESKIQFLVQELSETQGVKQIDFKDISRNPLQPRIIFTQAQQQAFANVLREEGQLAPVLLIEMTGEVRSQLEQYEEQGLFIADQPLYDINLPYLMFDGERRLRSGPLSGLSSLKSVIMPAKGAIDLLEIQSKAVSTTIHQKKLHDLEMAQVLICQCAHRYPYLKDVLDESLDIELPRALNTALTQLKRRLRRGDQSADLAEILTADRSVQKEWIENSGLEEEARAILDVILSYQQNPATISRYVLPLLKLPDDLKQAVWDEGLEPAKLRLLNQLNAEALNFEDEAEAKKIRMEVTQNAIANNWSTQTINEQVKIILAQHNPSSEPEQLKLPKEITALENTDFSELSPAQLRECQQILNRRLKEIKQLINQES</sequence>
<geneLocation type="plasmid" evidence="3">
    <name>plasmid2</name>
</geneLocation>
<evidence type="ECO:0000259" key="2">
    <source>
        <dbReference type="Pfam" id="PF02195"/>
    </source>
</evidence>
<evidence type="ECO:0000313" key="4">
    <source>
        <dbReference type="Proteomes" id="UP000217895"/>
    </source>
</evidence>
<evidence type="ECO:0000256" key="1">
    <source>
        <dbReference type="SAM" id="Coils"/>
    </source>
</evidence>
<dbReference type="AlphaFoldDB" id="A0A1Z4JSI3"/>
<keyword evidence="4" id="KW-1185">Reference proteome</keyword>
<accession>A0A1Z4JSI3</accession>
<dbReference type="SUPFAM" id="SSF110849">
    <property type="entry name" value="ParB/Sulfiredoxin"/>
    <property type="match status" value="1"/>
</dbReference>
<dbReference type="Proteomes" id="UP000217895">
    <property type="component" value="Plasmid Plasmid2 dna"/>
</dbReference>
<dbReference type="InterPro" id="IPR036086">
    <property type="entry name" value="ParB/Sulfiredoxin_sf"/>
</dbReference>
<keyword evidence="1" id="KW-0175">Coiled coil</keyword>
<name>A0A1Z4JSI3_LEPBY</name>
<gene>
    <name evidence="3" type="ORF">NIES2135_66080</name>
</gene>
<evidence type="ECO:0000313" key="3">
    <source>
        <dbReference type="EMBL" id="BAY59731.1"/>
    </source>
</evidence>
<proteinExistence type="predicted"/>
<dbReference type="Pfam" id="PF02195">
    <property type="entry name" value="ParB_N"/>
    <property type="match status" value="1"/>
</dbReference>
<feature type="domain" description="ParB-like N-terminal" evidence="2">
    <location>
        <begin position="67"/>
        <end position="114"/>
    </location>
</feature>
<protein>
    <submittedName>
        <fullName evidence="3">ParB-like partition protein</fullName>
    </submittedName>
</protein>
<keyword evidence="3" id="KW-0614">Plasmid</keyword>
<reference evidence="3 4" key="1">
    <citation type="submission" date="2017-06" db="EMBL/GenBank/DDBJ databases">
        <title>Genome sequencing of cyanobaciteial culture collection at National Institute for Environmental Studies (NIES).</title>
        <authorList>
            <person name="Hirose Y."/>
            <person name="Shimura Y."/>
            <person name="Fujisawa T."/>
            <person name="Nakamura Y."/>
            <person name="Kawachi M."/>
        </authorList>
    </citation>
    <scope>NUCLEOTIDE SEQUENCE [LARGE SCALE GENOMIC DNA]</scope>
    <source>
        <strain evidence="3 4">NIES-2135</strain>
        <plasmid evidence="4">Plasmid Plasmid2 dna</plasmid>
    </source>
</reference>